<name>A0A699VWV8_TANCI</name>
<feature type="compositionally biased region" description="Basic and acidic residues" evidence="1">
    <location>
        <begin position="1"/>
        <end position="17"/>
    </location>
</feature>
<feature type="region of interest" description="Disordered" evidence="1">
    <location>
        <begin position="88"/>
        <end position="156"/>
    </location>
</feature>
<gene>
    <name evidence="2" type="ORF">Tci_910849</name>
</gene>
<evidence type="ECO:0000313" key="2">
    <source>
        <dbReference type="EMBL" id="GFD38880.1"/>
    </source>
</evidence>
<feature type="region of interest" description="Disordered" evidence="1">
    <location>
        <begin position="1"/>
        <end position="58"/>
    </location>
</feature>
<feature type="non-terminal residue" evidence="2">
    <location>
        <position position="156"/>
    </location>
</feature>
<reference evidence="2" key="1">
    <citation type="journal article" date="2019" name="Sci. Rep.">
        <title>Draft genome of Tanacetum cinerariifolium, the natural source of mosquito coil.</title>
        <authorList>
            <person name="Yamashiro T."/>
            <person name="Shiraishi A."/>
            <person name="Satake H."/>
            <person name="Nakayama K."/>
        </authorList>
    </citation>
    <scope>NUCLEOTIDE SEQUENCE</scope>
</reference>
<comment type="caution">
    <text evidence="2">The sequence shown here is derived from an EMBL/GenBank/DDBJ whole genome shotgun (WGS) entry which is preliminary data.</text>
</comment>
<dbReference type="AlphaFoldDB" id="A0A699VWV8"/>
<feature type="compositionally biased region" description="Low complexity" evidence="1">
    <location>
        <begin position="124"/>
        <end position="142"/>
    </location>
</feature>
<sequence length="156" mass="17117">TPAKCADHHRNEQRGEDQNQENRAPRCAHTTEDVCLRNTNHHAQQGHQRTDPKGAKEDFIEVGVGDQVQVLRKGPGIAFDPDFVIEHVERQHQGQQQRQHQQADEQRQRGRRQQIAATGVAQHACSTHAGTSSAASTRSNSAGQSRPTAVPSLSGA</sequence>
<dbReference type="EMBL" id="BKCJ011507592">
    <property type="protein sequence ID" value="GFD38880.1"/>
    <property type="molecule type" value="Genomic_DNA"/>
</dbReference>
<evidence type="ECO:0000256" key="1">
    <source>
        <dbReference type="SAM" id="MobiDB-lite"/>
    </source>
</evidence>
<accession>A0A699VWV8</accession>
<proteinExistence type="predicted"/>
<feature type="compositionally biased region" description="Polar residues" evidence="1">
    <location>
        <begin position="37"/>
        <end position="47"/>
    </location>
</feature>
<feature type="non-terminal residue" evidence="2">
    <location>
        <position position="1"/>
    </location>
</feature>
<protein>
    <submittedName>
        <fullName evidence="2">Uncharacterized protein</fullName>
    </submittedName>
</protein>
<feature type="compositionally biased region" description="Basic and acidic residues" evidence="1">
    <location>
        <begin position="48"/>
        <end position="58"/>
    </location>
</feature>
<organism evidence="2">
    <name type="scientific">Tanacetum cinerariifolium</name>
    <name type="common">Dalmatian daisy</name>
    <name type="synonym">Chrysanthemum cinerariifolium</name>
    <dbReference type="NCBI Taxonomy" id="118510"/>
    <lineage>
        <taxon>Eukaryota</taxon>
        <taxon>Viridiplantae</taxon>
        <taxon>Streptophyta</taxon>
        <taxon>Embryophyta</taxon>
        <taxon>Tracheophyta</taxon>
        <taxon>Spermatophyta</taxon>
        <taxon>Magnoliopsida</taxon>
        <taxon>eudicotyledons</taxon>
        <taxon>Gunneridae</taxon>
        <taxon>Pentapetalae</taxon>
        <taxon>asterids</taxon>
        <taxon>campanulids</taxon>
        <taxon>Asterales</taxon>
        <taxon>Asteraceae</taxon>
        <taxon>Asteroideae</taxon>
        <taxon>Anthemideae</taxon>
        <taxon>Anthemidinae</taxon>
        <taxon>Tanacetum</taxon>
    </lineage>
</organism>